<dbReference type="eggNOG" id="ENOG502S534">
    <property type="taxonomic scope" value="Eukaryota"/>
</dbReference>
<dbReference type="EMBL" id="CAHR02000163">
    <property type="protein sequence ID" value="CCG83620.1"/>
    <property type="molecule type" value="Genomic_DNA"/>
</dbReference>
<dbReference type="Pfam" id="PF24840">
    <property type="entry name" value="NTF2_SigF"/>
    <property type="match status" value="1"/>
</dbReference>
<evidence type="ECO:0000259" key="1">
    <source>
        <dbReference type="Pfam" id="PF24840"/>
    </source>
</evidence>
<feature type="domain" description="SigF-like NTF2-like" evidence="1">
    <location>
        <begin position="1"/>
        <end position="126"/>
    </location>
</feature>
<dbReference type="OrthoDB" id="2344312at2759"/>
<name>R4XCK5_TAPDE</name>
<comment type="caution">
    <text evidence="2">The sequence shown here is derived from an EMBL/GenBank/DDBJ whole genome shotgun (WGS) entry which is preliminary data.</text>
</comment>
<reference evidence="2 3" key="1">
    <citation type="journal article" date="2013" name="MBio">
        <title>Genome sequencing of the plant pathogen Taphrina deformans, the causal agent of peach leaf curl.</title>
        <authorList>
            <person name="Cisse O.H."/>
            <person name="Almeida J.M.G.C.F."/>
            <person name="Fonseca A."/>
            <person name="Kumar A.A."/>
            <person name="Salojaervi J."/>
            <person name="Overmyer K."/>
            <person name="Hauser P.M."/>
            <person name="Pagni M."/>
        </authorList>
    </citation>
    <scope>NUCLEOTIDE SEQUENCE [LARGE SCALE GENOMIC DNA]</scope>
    <source>
        <strain evidence="3">PYCC 5710 / ATCC 11124 / CBS 356.35 / IMI 108563 / JCM 9778 / NBRC 8474</strain>
    </source>
</reference>
<evidence type="ECO:0000313" key="2">
    <source>
        <dbReference type="EMBL" id="CCG83620.1"/>
    </source>
</evidence>
<dbReference type="PANTHER" id="PTHR35393">
    <property type="entry name" value="CHROMOSOME 1, WHOLE GENOME SHOTGUN SEQUENCE"/>
    <property type="match status" value="1"/>
</dbReference>
<dbReference type="VEuPathDB" id="FungiDB:TAPDE_003941"/>
<dbReference type="InterPro" id="IPR057514">
    <property type="entry name" value="NTF2_SigF"/>
</dbReference>
<organism evidence="2 3">
    <name type="scientific">Taphrina deformans (strain PYCC 5710 / ATCC 11124 / CBS 356.35 / IMI 108563 / JCM 9778 / NBRC 8474)</name>
    <name type="common">Peach leaf curl fungus</name>
    <name type="synonym">Lalaria deformans</name>
    <dbReference type="NCBI Taxonomy" id="1097556"/>
    <lineage>
        <taxon>Eukaryota</taxon>
        <taxon>Fungi</taxon>
        <taxon>Dikarya</taxon>
        <taxon>Ascomycota</taxon>
        <taxon>Taphrinomycotina</taxon>
        <taxon>Taphrinomycetes</taxon>
        <taxon>Taphrinales</taxon>
        <taxon>Taphrinaceae</taxon>
        <taxon>Taphrina</taxon>
    </lineage>
</organism>
<dbReference type="AlphaFoldDB" id="R4XCK5"/>
<evidence type="ECO:0000313" key="3">
    <source>
        <dbReference type="Proteomes" id="UP000013776"/>
    </source>
</evidence>
<accession>R4XCK5</accession>
<sequence length="129" mass="14845">MNNPELEIKAIVLALTESDDAAKHKATVDKYFSKDASFVHPLCTVESGPNSREELKNIYAVYKFFTRDIHIDIQKVTIDSNCTRAVIELEESLSASFLPFLRVKNLKIISILDFERVDNRFFIKRQYGT</sequence>
<gene>
    <name evidence="2" type="ORF">TAPDE_003941</name>
</gene>
<dbReference type="PANTHER" id="PTHR35393:SF1">
    <property type="entry name" value="SNOAL-LIKE DOMAIN-CONTAINING PROTEIN"/>
    <property type="match status" value="1"/>
</dbReference>
<keyword evidence="3" id="KW-1185">Reference proteome</keyword>
<dbReference type="STRING" id="1097556.R4XCK5"/>
<proteinExistence type="predicted"/>
<protein>
    <recommendedName>
        <fullName evidence="1">SigF-like NTF2-like domain-containing protein</fullName>
    </recommendedName>
</protein>
<dbReference type="Proteomes" id="UP000013776">
    <property type="component" value="Unassembled WGS sequence"/>
</dbReference>